<dbReference type="EMBL" id="BMNH01000024">
    <property type="protein sequence ID" value="GGO78020.1"/>
    <property type="molecule type" value="Genomic_DNA"/>
</dbReference>
<name>A0A917Z9A8_9ACTN</name>
<dbReference type="GO" id="GO:0015074">
    <property type="term" value="P:DNA integration"/>
    <property type="evidence" value="ECO:0007669"/>
    <property type="project" value="InterPro"/>
</dbReference>
<dbReference type="PANTHER" id="PTHR46889">
    <property type="entry name" value="TRANSPOSASE INSF FOR INSERTION SEQUENCE IS3B-RELATED"/>
    <property type="match status" value="1"/>
</dbReference>
<keyword evidence="4" id="KW-1185">Reference proteome</keyword>
<evidence type="ECO:0000313" key="3">
    <source>
        <dbReference type="EMBL" id="GGO78020.1"/>
    </source>
</evidence>
<proteinExistence type="predicted"/>
<protein>
    <submittedName>
        <fullName evidence="3">Transposase for insertion sequence element IS986/IS6110</fullName>
    </submittedName>
</protein>
<evidence type="ECO:0000256" key="1">
    <source>
        <dbReference type="ARBA" id="ARBA00002286"/>
    </source>
</evidence>
<comment type="caution">
    <text evidence="3">The sequence shown here is derived from an EMBL/GenBank/DDBJ whole genome shotgun (WGS) entry which is preliminary data.</text>
</comment>
<dbReference type="InterPro" id="IPR036397">
    <property type="entry name" value="RNaseH_sf"/>
</dbReference>
<comment type="function">
    <text evidence="1">Involved in the transposition of the insertion sequence.</text>
</comment>
<accession>A0A917Z9A8</accession>
<dbReference type="NCBIfam" id="NF033516">
    <property type="entry name" value="transpos_IS3"/>
    <property type="match status" value="1"/>
</dbReference>
<dbReference type="SUPFAM" id="SSF53098">
    <property type="entry name" value="Ribonuclease H-like"/>
    <property type="match status" value="1"/>
</dbReference>
<reference evidence="3" key="1">
    <citation type="journal article" date="2014" name="Int. J. Syst. Evol. Microbiol.">
        <title>Complete genome sequence of Corynebacterium casei LMG S-19264T (=DSM 44701T), isolated from a smear-ripened cheese.</title>
        <authorList>
            <consortium name="US DOE Joint Genome Institute (JGI-PGF)"/>
            <person name="Walter F."/>
            <person name="Albersmeier A."/>
            <person name="Kalinowski J."/>
            <person name="Ruckert C."/>
        </authorList>
    </citation>
    <scope>NUCLEOTIDE SEQUENCE</scope>
    <source>
        <strain evidence="3">CGMCC 4.7368</strain>
    </source>
</reference>
<dbReference type="Pfam" id="PF00665">
    <property type="entry name" value="rve"/>
    <property type="match status" value="1"/>
</dbReference>
<dbReference type="PROSITE" id="PS50994">
    <property type="entry name" value="INTEGRASE"/>
    <property type="match status" value="1"/>
</dbReference>
<evidence type="ECO:0000259" key="2">
    <source>
        <dbReference type="PROSITE" id="PS50994"/>
    </source>
</evidence>
<dbReference type="Pfam" id="PF13333">
    <property type="entry name" value="rve_2"/>
    <property type="match status" value="1"/>
</dbReference>
<dbReference type="PANTHER" id="PTHR46889:SF4">
    <property type="entry name" value="TRANSPOSASE INSO FOR INSERTION SEQUENCE ELEMENT IS911B-RELATED"/>
    <property type="match status" value="1"/>
</dbReference>
<dbReference type="Gene3D" id="3.30.420.10">
    <property type="entry name" value="Ribonuclease H-like superfamily/Ribonuclease H"/>
    <property type="match status" value="1"/>
</dbReference>
<dbReference type="Proteomes" id="UP000646523">
    <property type="component" value="Unassembled WGS sequence"/>
</dbReference>
<feature type="domain" description="Integrase catalytic" evidence="2">
    <location>
        <begin position="125"/>
        <end position="292"/>
    </location>
</feature>
<dbReference type="InterPro" id="IPR001584">
    <property type="entry name" value="Integrase_cat-core"/>
</dbReference>
<sequence>MTFIDQHADVFGVEPICRVLTEHGCPISTSTYYAAKNRPPSTRALRDAELDEHITRIHAANYGVYGARKIWHQLQREGHRVARCTVERRMRALGLQGARRGKKVRTTVADPGHERATDRLRRDFTASRPNAAWVADFTHVAAWCGVVYVAFVVDVYSRAIVGWAASLSKQTSLVLDALDMALWRRERTGRPVEAGLIHHSDAGSQYTSFRFTTHLLAAGIDASIGTVGDALDNALMESQIGLYKTELIKPRGPWRSLADVELATAEWVDWFNATRLHSAIGHLPPEEFEALHYAQHQPSQPVGINR</sequence>
<evidence type="ECO:0000313" key="4">
    <source>
        <dbReference type="Proteomes" id="UP000646523"/>
    </source>
</evidence>
<organism evidence="3 4">
    <name type="scientific">Nonomuraea cavernae</name>
    <dbReference type="NCBI Taxonomy" id="2045107"/>
    <lineage>
        <taxon>Bacteria</taxon>
        <taxon>Bacillati</taxon>
        <taxon>Actinomycetota</taxon>
        <taxon>Actinomycetes</taxon>
        <taxon>Streptosporangiales</taxon>
        <taxon>Streptosporangiaceae</taxon>
        <taxon>Nonomuraea</taxon>
    </lineage>
</organism>
<reference evidence="3" key="2">
    <citation type="submission" date="2020-09" db="EMBL/GenBank/DDBJ databases">
        <authorList>
            <person name="Sun Q."/>
            <person name="Zhou Y."/>
        </authorList>
    </citation>
    <scope>NUCLEOTIDE SEQUENCE</scope>
    <source>
        <strain evidence="3">CGMCC 4.7368</strain>
    </source>
</reference>
<dbReference type="InterPro" id="IPR050900">
    <property type="entry name" value="Transposase_IS3/IS150/IS904"/>
</dbReference>
<dbReference type="InterPro" id="IPR048020">
    <property type="entry name" value="Transpos_IS3"/>
</dbReference>
<gene>
    <name evidence="3" type="ORF">GCM10012289_59020</name>
</gene>
<dbReference type="InterPro" id="IPR012337">
    <property type="entry name" value="RNaseH-like_sf"/>
</dbReference>
<dbReference type="InterPro" id="IPR025948">
    <property type="entry name" value="HTH-like_dom"/>
</dbReference>
<dbReference type="AlphaFoldDB" id="A0A917Z9A8"/>
<dbReference type="GO" id="GO:0003676">
    <property type="term" value="F:nucleic acid binding"/>
    <property type="evidence" value="ECO:0007669"/>
    <property type="project" value="InterPro"/>
</dbReference>
<dbReference type="Pfam" id="PF13276">
    <property type="entry name" value="HTH_21"/>
    <property type="match status" value="1"/>
</dbReference>